<reference evidence="2 3" key="1">
    <citation type="journal article" date="2019" name="Int. J. Syst. Evol. Microbiol.">
        <title>The Global Catalogue of Microorganisms (GCM) 10K type strain sequencing project: providing services to taxonomists for standard genome sequencing and annotation.</title>
        <authorList>
            <consortium name="The Broad Institute Genomics Platform"/>
            <consortium name="The Broad Institute Genome Sequencing Center for Infectious Disease"/>
            <person name="Wu L."/>
            <person name="Ma J."/>
        </authorList>
    </citation>
    <scope>NUCLEOTIDE SEQUENCE [LARGE SCALE GENOMIC DNA]</scope>
    <source>
        <strain evidence="2 3">JCM 13850</strain>
    </source>
</reference>
<dbReference type="Gene3D" id="3.40.50.720">
    <property type="entry name" value="NAD(P)-binding Rossmann-like Domain"/>
    <property type="match status" value="1"/>
</dbReference>
<dbReference type="RefSeq" id="WP_344261758.1">
    <property type="nucleotide sequence ID" value="NZ_BAAAMR010000005.1"/>
</dbReference>
<dbReference type="Proteomes" id="UP001501020">
    <property type="component" value="Unassembled WGS sequence"/>
</dbReference>
<comment type="caution">
    <text evidence="2">The sequence shown here is derived from an EMBL/GenBank/DDBJ whole genome shotgun (WGS) entry which is preliminary data.</text>
</comment>
<dbReference type="SUPFAM" id="SSF51735">
    <property type="entry name" value="NAD(P)-binding Rossmann-fold domains"/>
    <property type="match status" value="1"/>
</dbReference>
<keyword evidence="3" id="KW-1185">Reference proteome</keyword>
<dbReference type="InterPro" id="IPR036291">
    <property type="entry name" value="NAD(P)-bd_dom_sf"/>
</dbReference>
<accession>A0ABN2Y6V5</accession>
<dbReference type="PANTHER" id="PTHR43781:SF1">
    <property type="entry name" value="SACCHAROPINE DEHYDROGENASE"/>
    <property type="match status" value="1"/>
</dbReference>
<gene>
    <name evidence="2" type="ORF">GCM10009727_09130</name>
</gene>
<name>A0ABN2Y6V5_9ACTN</name>
<evidence type="ECO:0000313" key="2">
    <source>
        <dbReference type="EMBL" id="GAA2122857.1"/>
    </source>
</evidence>
<feature type="domain" description="Saccharopine dehydrogenase NADP binding" evidence="1">
    <location>
        <begin position="4"/>
        <end position="126"/>
    </location>
</feature>
<dbReference type="EMBL" id="BAAAMR010000005">
    <property type="protein sequence ID" value="GAA2122857.1"/>
    <property type="molecule type" value="Genomic_DNA"/>
</dbReference>
<protein>
    <submittedName>
        <fullName evidence="2">Saccharopine dehydrogenase NADP-binding domain-containing protein</fullName>
    </submittedName>
</protein>
<sequence length="344" mass="35258">MRIAVHGASGFTGGLVLAEVRRRGFTPVVVGRDEERLRKAAARTGGDDVEIRVAGLDAPAALAGAFRDCDAVVNCAGPFTLWGEPVVRAAIAAGCHYVDTTGEQRYLRHVLDAFGGDAERAGVTVVPGMTDDGAPGDLIAALAAARLGTVDDVLVADLRLPGAASRGTARSMAAIGEGEPLEFRDGKWGVTSVDEADRTLAVPGEGGGEVPVGSFPLPGVVTVPRHVRARRVRSAIRAEVAAMFRGLTADLVESIPVEPDEASRAASRWLMLAEAADGAGRTARGWVTGTDPYGITAVIAVEGARRLAAGGAPAGTRAPAEVFDPAGFLDALVPSGAAWQVEGG</sequence>
<dbReference type="InterPro" id="IPR005097">
    <property type="entry name" value="Sacchrp_dh_NADP-bd"/>
</dbReference>
<dbReference type="Pfam" id="PF03435">
    <property type="entry name" value="Sacchrp_dh_NADP"/>
    <property type="match status" value="1"/>
</dbReference>
<proteinExistence type="predicted"/>
<dbReference type="PANTHER" id="PTHR43781">
    <property type="entry name" value="SACCHAROPINE DEHYDROGENASE"/>
    <property type="match status" value="1"/>
</dbReference>
<evidence type="ECO:0000259" key="1">
    <source>
        <dbReference type="Pfam" id="PF03435"/>
    </source>
</evidence>
<organism evidence="2 3">
    <name type="scientific">Actinomadura napierensis</name>
    <dbReference type="NCBI Taxonomy" id="267854"/>
    <lineage>
        <taxon>Bacteria</taxon>
        <taxon>Bacillati</taxon>
        <taxon>Actinomycetota</taxon>
        <taxon>Actinomycetes</taxon>
        <taxon>Streptosporangiales</taxon>
        <taxon>Thermomonosporaceae</taxon>
        <taxon>Actinomadura</taxon>
    </lineage>
</organism>
<evidence type="ECO:0000313" key="3">
    <source>
        <dbReference type="Proteomes" id="UP001501020"/>
    </source>
</evidence>